<dbReference type="EMBL" id="BAAANC010000001">
    <property type="protein sequence ID" value="GAA1517834.1"/>
    <property type="molecule type" value="Genomic_DNA"/>
</dbReference>
<dbReference type="RefSeq" id="WP_344171632.1">
    <property type="nucleotide sequence ID" value="NZ_BAAANC010000001.1"/>
</dbReference>
<evidence type="ECO:0000313" key="5">
    <source>
        <dbReference type="Proteomes" id="UP001500363"/>
    </source>
</evidence>
<feature type="domain" description="HTH-type transcriptional regulator EthR C-terminal" evidence="3">
    <location>
        <begin position="95"/>
        <end position="199"/>
    </location>
</feature>
<reference evidence="4 5" key="1">
    <citation type="journal article" date="2019" name="Int. J. Syst. Evol. Microbiol.">
        <title>The Global Catalogue of Microorganisms (GCM) 10K type strain sequencing project: providing services to taxonomists for standard genome sequencing and annotation.</title>
        <authorList>
            <consortium name="The Broad Institute Genomics Platform"/>
            <consortium name="The Broad Institute Genome Sequencing Center for Infectious Disease"/>
            <person name="Wu L."/>
            <person name="Ma J."/>
        </authorList>
    </citation>
    <scope>NUCLEOTIDE SEQUENCE [LARGE SCALE GENOMIC DNA]</scope>
    <source>
        <strain evidence="4 5">JCM 14303</strain>
    </source>
</reference>
<dbReference type="InterPro" id="IPR001647">
    <property type="entry name" value="HTH_TetR"/>
</dbReference>
<keyword evidence="1" id="KW-0238">DNA-binding</keyword>
<dbReference type="Gene3D" id="1.10.357.10">
    <property type="entry name" value="Tetracycline Repressor, domain 2"/>
    <property type="match status" value="1"/>
</dbReference>
<evidence type="ECO:0000256" key="1">
    <source>
        <dbReference type="ARBA" id="ARBA00023125"/>
    </source>
</evidence>
<dbReference type="PANTHER" id="PTHR30055:SF184">
    <property type="entry name" value="HTH-TYPE TRANSCRIPTIONAL REGULATOR ETHR"/>
    <property type="match status" value="1"/>
</dbReference>
<sequence length="205" mass="22465">MPSNSAPASVGRPASAEADLFAATGRLLAGGVKFTELNAQRIATEAGVARSSFYVHFRDKVDLLIRLATQLTVPNFDTASAWRPADGVDGLTETFVNIVATFREHAAVRRALSEAAAYDDTVREYWARELDQFSEFTDRLLRIEQDAGRTPADLDVPSATEIIVLGGERAIVEHVNTRPAATDAAFAAELARIWWHGVYRRAPEH</sequence>
<dbReference type="PANTHER" id="PTHR30055">
    <property type="entry name" value="HTH-TYPE TRANSCRIPTIONAL REGULATOR RUTR"/>
    <property type="match status" value="1"/>
</dbReference>
<evidence type="ECO:0000259" key="3">
    <source>
        <dbReference type="Pfam" id="PF21313"/>
    </source>
</evidence>
<dbReference type="InterPro" id="IPR009057">
    <property type="entry name" value="Homeodomain-like_sf"/>
</dbReference>
<evidence type="ECO:0000259" key="2">
    <source>
        <dbReference type="Pfam" id="PF00440"/>
    </source>
</evidence>
<proteinExistence type="predicted"/>
<comment type="caution">
    <text evidence="4">The sequence shown here is derived from an EMBL/GenBank/DDBJ whole genome shotgun (WGS) entry which is preliminary data.</text>
</comment>
<name>A0ABN2AHI0_9ACTN</name>
<dbReference type="Proteomes" id="UP001500363">
    <property type="component" value="Unassembled WGS sequence"/>
</dbReference>
<feature type="domain" description="HTH tetR-type" evidence="2">
    <location>
        <begin position="37"/>
        <end position="66"/>
    </location>
</feature>
<dbReference type="InterPro" id="IPR050109">
    <property type="entry name" value="HTH-type_TetR-like_transc_reg"/>
</dbReference>
<dbReference type="Gene3D" id="1.10.10.60">
    <property type="entry name" value="Homeodomain-like"/>
    <property type="match status" value="1"/>
</dbReference>
<dbReference type="InterPro" id="IPR036271">
    <property type="entry name" value="Tet_transcr_reg_TetR-rel_C_sf"/>
</dbReference>
<evidence type="ECO:0000313" key="4">
    <source>
        <dbReference type="EMBL" id="GAA1517834.1"/>
    </source>
</evidence>
<dbReference type="InterPro" id="IPR049397">
    <property type="entry name" value="EthR_C"/>
</dbReference>
<dbReference type="SUPFAM" id="SSF46689">
    <property type="entry name" value="Homeodomain-like"/>
    <property type="match status" value="1"/>
</dbReference>
<protein>
    <submittedName>
        <fullName evidence="4">TetR/AcrR family transcriptional regulator</fullName>
    </submittedName>
</protein>
<dbReference type="Pfam" id="PF00440">
    <property type="entry name" value="TetR_N"/>
    <property type="match status" value="1"/>
</dbReference>
<dbReference type="SUPFAM" id="SSF48498">
    <property type="entry name" value="Tetracyclin repressor-like, C-terminal domain"/>
    <property type="match status" value="1"/>
</dbReference>
<organism evidence="4 5">
    <name type="scientific">Kribbella lupini</name>
    <dbReference type="NCBI Taxonomy" id="291602"/>
    <lineage>
        <taxon>Bacteria</taxon>
        <taxon>Bacillati</taxon>
        <taxon>Actinomycetota</taxon>
        <taxon>Actinomycetes</taxon>
        <taxon>Propionibacteriales</taxon>
        <taxon>Kribbellaceae</taxon>
        <taxon>Kribbella</taxon>
    </lineage>
</organism>
<keyword evidence="5" id="KW-1185">Reference proteome</keyword>
<gene>
    <name evidence="4" type="ORF">GCM10009741_16650</name>
</gene>
<accession>A0ABN2AHI0</accession>
<dbReference type="Pfam" id="PF21313">
    <property type="entry name" value="EthR_C"/>
    <property type="match status" value="1"/>
</dbReference>